<gene>
    <name evidence="2" type="ORF">F7P68_0011785</name>
    <name evidence="1" type="ORF">SN16_10375</name>
</gene>
<dbReference type="GeneID" id="77845961"/>
<proteinExistence type="predicted"/>
<dbReference type="STRING" id="45670.SN16_10375"/>
<dbReference type="RefSeq" id="WP_040106556.1">
    <property type="nucleotide sequence ID" value="NZ_JABEVU030000001.1"/>
</dbReference>
<dbReference type="Proteomes" id="UP000527860">
    <property type="component" value="Unassembled WGS sequence"/>
</dbReference>
<name>A0A0C2H7V6_9STAP</name>
<evidence type="ECO:0000313" key="4">
    <source>
        <dbReference type="Proteomes" id="UP000527860"/>
    </source>
</evidence>
<evidence type="ECO:0000313" key="3">
    <source>
        <dbReference type="Proteomes" id="UP000031546"/>
    </source>
</evidence>
<keyword evidence="4" id="KW-1185">Reference proteome</keyword>
<accession>A0A0C2H7V6</accession>
<comment type="caution">
    <text evidence="1">The sequence shown here is derived from an EMBL/GenBank/DDBJ whole genome shotgun (WGS) entry which is preliminary data.</text>
</comment>
<reference evidence="4" key="2">
    <citation type="submission" date="2020-04" db="EMBL/GenBank/DDBJ databases">
        <title>Genome analysis and biological profiling of marine Cellulosimicrobium funkei MOSEL-ME6.</title>
        <authorList>
            <person name="Tanveer F."/>
            <person name="Xie Y."/>
            <person name="Shinwari Z.K."/>
        </authorList>
    </citation>
    <scope>NUCLEOTIDE SEQUENCE [LARGE SCALE GENOMIC DNA]</scope>
    <source>
        <strain evidence="4">MOSEL-ME25</strain>
    </source>
</reference>
<organism evidence="1 3">
    <name type="scientific">Salinicoccus roseus</name>
    <dbReference type="NCBI Taxonomy" id="45670"/>
    <lineage>
        <taxon>Bacteria</taxon>
        <taxon>Bacillati</taxon>
        <taxon>Bacillota</taxon>
        <taxon>Bacilli</taxon>
        <taxon>Bacillales</taxon>
        <taxon>Staphylococcaceae</taxon>
        <taxon>Salinicoccus</taxon>
    </lineage>
</organism>
<dbReference type="Proteomes" id="UP000031546">
    <property type="component" value="Unassembled WGS sequence"/>
</dbReference>
<evidence type="ECO:0000313" key="2">
    <source>
        <dbReference type="EMBL" id="MDB0581202.1"/>
    </source>
</evidence>
<reference evidence="1 3" key="1">
    <citation type="submission" date="2015-01" db="EMBL/GenBank/DDBJ databases">
        <title>Genome sequences of high lactate-tolerant strain Salinicoccus roseus W12 with industrial interest.</title>
        <authorList>
            <person name="Wang H."/>
            <person name="Yu B."/>
        </authorList>
    </citation>
    <scope>NUCLEOTIDE SEQUENCE [LARGE SCALE GENOMIC DNA]</scope>
    <source>
        <strain evidence="1 3">W12</strain>
    </source>
</reference>
<reference evidence="2 4" key="4">
    <citation type="submission" date="2022-12" db="EMBL/GenBank/DDBJ databases">
        <title>Genome analysis and biological profiling of marine Salinicoccus roseus MOSEL-ME25.</title>
        <authorList>
            <person name="Mirza F.T."/>
            <person name="Xie Y."/>
            <person name="Shinwari Z.K."/>
        </authorList>
    </citation>
    <scope>NUCLEOTIDE SEQUENCE [LARGE SCALE GENOMIC DNA]</scope>
    <source>
        <strain evidence="2 4">MOSEL-ME25</strain>
    </source>
</reference>
<dbReference type="AlphaFoldDB" id="A0A0C2H7V6"/>
<protein>
    <submittedName>
        <fullName evidence="1">Uncharacterized protein</fullName>
    </submittedName>
</protein>
<reference evidence="2" key="3">
    <citation type="submission" date="2020-04" db="EMBL/GenBank/DDBJ databases">
        <authorList>
            <person name="Tanveer F."/>
            <person name="Xie Y."/>
            <person name="Shinwari Z.K."/>
        </authorList>
    </citation>
    <scope>NUCLEOTIDE SEQUENCE</scope>
    <source>
        <strain evidence="2">MOSEL-ME25</strain>
    </source>
</reference>
<dbReference type="OrthoDB" id="9909146at2"/>
<evidence type="ECO:0000313" key="1">
    <source>
        <dbReference type="EMBL" id="KIH69915.1"/>
    </source>
</evidence>
<sequence>MPMFVAENEEQLLEVFKKVAKQIQPHQEKDERLYLSVKDFAKDTGISETFLRTHILYDDRFKRFVSQIDRKIYIKRHEGRRALEKIMDDYRR</sequence>
<dbReference type="EMBL" id="JABEVU030000001">
    <property type="protein sequence ID" value="MDB0581202.1"/>
    <property type="molecule type" value="Genomic_DNA"/>
</dbReference>
<dbReference type="EMBL" id="JXII01000009">
    <property type="protein sequence ID" value="KIH69915.1"/>
    <property type="molecule type" value="Genomic_DNA"/>
</dbReference>